<gene>
    <name evidence="2" type="ORF">PHMEG_00033251</name>
</gene>
<feature type="compositionally biased region" description="Polar residues" evidence="1">
    <location>
        <begin position="175"/>
        <end position="188"/>
    </location>
</feature>
<reference evidence="3" key="1">
    <citation type="submission" date="2017-03" db="EMBL/GenBank/DDBJ databases">
        <title>Phytopthora megakarya and P. palmivora, two closely related causual agents of cacao black pod achieved similar genome size and gene model numbers by different mechanisms.</title>
        <authorList>
            <person name="Ali S."/>
            <person name="Shao J."/>
            <person name="Larry D.J."/>
            <person name="Kronmiller B."/>
            <person name="Shen D."/>
            <person name="Strem M.D."/>
            <person name="Melnick R.L."/>
            <person name="Guiltinan M.J."/>
            <person name="Tyler B.M."/>
            <person name="Meinhardt L.W."/>
            <person name="Bailey B.A."/>
        </authorList>
    </citation>
    <scope>NUCLEOTIDE SEQUENCE [LARGE SCALE GENOMIC DNA]</scope>
    <source>
        <strain evidence="3">zdho120</strain>
    </source>
</reference>
<organism evidence="2 3">
    <name type="scientific">Phytophthora megakarya</name>
    <dbReference type="NCBI Taxonomy" id="4795"/>
    <lineage>
        <taxon>Eukaryota</taxon>
        <taxon>Sar</taxon>
        <taxon>Stramenopiles</taxon>
        <taxon>Oomycota</taxon>
        <taxon>Peronosporomycetes</taxon>
        <taxon>Peronosporales</taxon>
        <taxon>Peronosporaceae</taxon>
        <taxon>Phytophthora</taxon>
    </lineage>
</organism>
<sequence length="360" mass="39784">MIEQAYYRKILSETLLQDPVLAIIQVRQIGDLTGPISKPNTSTDSLNAVKILLDLLQEADYGRIRSGCPAATEDLYESLKILVGEHVQTPDLSYQILVGEHIQTPDLNYQTGSSHYASATSEPNSDSPRAPQRMSLGPSGAKYLRSRANRPEQRLAALIRTPEKLDQPKERQIPAGQTTPTTDSTGSSNKLDEYFQMAMNRFLNEQNLVTMQPPPPGTQYVDMESVGTPDLDSWEYDPDDLGIPSSTGHNPSRAAVTTAAIGSGNSSSLIQRVRISAISDLKEFTGKDMDEDRARAWIGKVKSAFQRDQATEEEKCLTFGDLMVGSAKNWHRQLSRTTKTKWADLLESFQTQYCGLGISV</sequence>
<comment type="caution">
    <text evidence="2">The sequence shown here is derived from an EMBL/GenBank/DDBJ whole genome shotgun (WGS) entry which is preliminary data.</text>
</comment>
<feature type="compositionally biased region" description="Basic and acidic residues" evidence="1">
    <location>
        <begin position="161"/>
        <end position="172"/>
    </location>
</feature>
<evidence type="ECO:0000313" key="2">
    <source>
        <dbReference type="EMBL" id="OWY96473.1"/>
    </source>
</evidence>
<protein>
    <recommendedName>
        <fullName evidence="4">Eukaryotic/viral aspartic protease</fullName>
    </recommendedName>
</protein>
<evidence type="ECO:0000256" key="1">
    <source>
        <dbReference type="SAM" id="MobiDB-lite"/>
    </source>
</evidence>
<evidence type="ECO:0000313" key="3">
    <source>
        <dbReference type="Proteomes" id="UP000198211"/>
    </source>
</evidence>
<dbReference type="Proteomes" id="UP000198211">
    <property type="component" value="Unassembled WGS sequence"/>
</dbReference>
<feature type="non-terminal residue" evidence="2">
    <location>
        <position position="360"/>
    </location>
</feature>
<dbReference type="AlphaFoldDB" id="A0A225UTY4"/>
<feature type="region of interest" description="Disordered" evidence="1">
    <location>
        <begin position="108"/>
        <end position="188"/>
    </location>
</feature>
<evidence type="ECO:0008006" key="4">
    <source>
        <dbReference type="Google" id="ProtNLM"/>
    </source>
</evidence>
<proteinExistence type="predicted"/>
<keyword evidence="3" id="KW-1185">Reference proteome</keyword>
<accession>A0A225UTY4</accession>
<feature type="compositionally biased region" description="Polar residues" evidence="1">
    <location>
        <begin position="108"/>
        <end position="127"/>
    </location>
</feature>
<name>A0A225UTY4_9STRA</name>
<dbReference type="EMBL" id="NBNE01011587">
    <property type="protein sequence ID" value="OWY96473.1"/>
    <property type="molecule type" value="Genomic_DNA"/>
</dbReference>